<keyword evidence="2" id="KW-0560">Oxidoreductase</keyword>
<comment type="caution">
    <text evidence="4">The sequence shown here is derived from an EMBL/GenBank/DDBJ whole genome shotgun (WGS) entry which is preliminary data.</text>
</comment>
<evidence type="ECO:0000313" key="4">
    <source>
        <dbReference type="EMBL" id="TDT30846.1"/>
    </source>
</evidence>
<dbReference type="InterPro" id="IPR002347">
    <property type="entry name" value="SDR_fam"/>
</dbReference>
<comment type="similarity">
    <text evidence="1 3">Belongs to the short-chain dehydrogenases/reductases (SDR) family.</text>
</comment>
<evidence type="ECO:0000256" key="2">
    <source>
        <dbReference type="ARBA" id="ARBA00023002"/>
    </source>
</evidence>
<dbReference type="PRINTS" id="PR00080">
    <property type="entry name" value="SDRFAMILY"/>
</dbReference>
<sequence length="301" mass="32839">MVEEREHRVLYRREVIIVSSTYLITGAGSGFGKEVALRLAEQGSEVIAGVEIIAQVGALRAEASARGVDLRIEKLDVTDEGDRRKAWGWDVDVLLNNAGIAEGGSAVDIPAENLRRQFEVNVFGPVLLTQGIAKNMIAKGGGKIIFMSSVAGLTADLFTGAYSRSKHAVEAIADALDQELAEHGAQIATINPGPFLTGFNDTMFETWKSWIDDPAARSVDYAKLAFPHEQFDPEEVYQVTLDVLAGKDTAYRHVLPASTVDDIRAQTESQWDRLLNDGRRPETAQAAYDLQPATRVSTHTD</sequence>
<evidence type="ECO:0000256" key="1">
    <source>
        <dbReference type="ARBA" id="ARBA00006484"/>
    </source>
</evidence>
<proteinExistence type="inferred from homology"/>
<dbReference type="Gene3D" id="3.40.50.720">
    <property type="entry name" value="NAD(P)-binding Rossmann-like Domain"/>
    <property type="match status" value="1"/>
</dbReference>
<accession>A0A4R7J2Z5</accession>
<dbReference type="EMBL" id="SOAW01000002">
    <property type="protein sequence ID" value="TDT30846.1"/>
    <property type="molecule type" value="Genomic_DNA"/>
</dbReference>
<evidence type="ECO:0000313" key="5">
    <source>
        <dbReference type="Proteomes" id="UP000295371"/>
    </source>
</evidence>
<evidence type="ECO:0008006" key="6">
    <source>
        <dbReference type="Google" id="ProtNLM"/>
    </source>
</evidence>
<dbReference type="PANTHER" id="PTHR42901">
    <property type="entry name" value="ALCOHOL DEHYDROGENASE"/>
    <property type="match status" value="1"/>
</dbReference>
<dbReference type="PRINTS" id="PR00081">
    <property type="entry name" value="GDHRDH"/>
</dbReference>
<reference evidence="4 5" key="1">
    <citation type="submission" date="2019-03" db="EMBL/GenBank/DDBJ databases">
        <title>Genomic Encyclopedia of Archaeal and Bacterial Type Strains, Phase II (KMG-II): from individual species to whole genera.</title>
        <authorList>
            <person name="Goeker M."/>
        </authorList>
    </citation>
    <scope>NUCLEOTIDE SEQUENCE [LARGE SCALE GENOMIC DNA]</scope>
    <source>
        <strain evidence="4 5">DSM 24323</strain>
    </source>
</reference>
<dbReference type="Pfam" id="PF00106">
    <property type="entry name" value="adh_short"/>
    <property type="match status" value="1"/>
</dbReference>
<organism evidence="4 5">
    <name type="scientific">Naumannella halotolerans</name>
    <dbReference type="NCBI Taxonomy" id="993414"/>
    <lineage>
        <taxon>Bacteria</taxon>
        <taxon>Bacillati</taxon>
        <taxon>Actinomycetota</taxon>
        <taxon>Actinomycetes</taxon>
        <taxon>Propionibacteriales</taxon>
        <taxon>Propionibacteriaceae</taxon>
        <taxon>Naumannella</taxon>
    </lineage>
</organism>
<name>A0A4R7J2Z5_9ACTN</name>
<dbReference type="PANTHER" id="PTHR42901:SF1">
    <property type="entry name" value="ALCOHOL DEHYDROGENASE"/>
    <property type="match status" value="1"/>
</dbReference>
<gene>
    <name evidence="4" type="ORF">CLV29_2252</name>
</gene>
<keyword evidence="5" id="KW-1185">Reference proteome</keyword>
<dbReference type="NCBIfam" id="NF006776">
    <property type="entry name" value="PRK09291.1"/>
    <property type="match status" value="1"/>
</dbReference>
<protein>
    <recommendedName>
        <fullName evidence="6">Short-subunit dehydrogenase</fullName>
    </recommendedName>
</protein>
<dbReference type="AlphaFoldDB" id="A0A4R7J2Z5"/>
<evidence type="ECO:0000256" key="3">
    <source>
        <dbReference type="RuleBase" id="RU000363"/>
    </source>
</evidence>
<dbReference type="Proteomes" id="UP000295371">
    <property type="component" value="Unassembled WGS sequence"/>
</dbReference>
<dbReference type="InterPro" id="IPR036291">
    <property type="entry name" value="NAD(P)-bd_dom_sf"/>
</dbReference>
<dbReference type="GO" id="GO:0016491">
    <property type="term" value="F:oxidoreductase activity"/>
    <property type="evidence" value="ECO:0007669"/>
    <property type="project" value="UniProtKB-KW"/>
</dbReference>
<dbReference type="SUPFAM" id="SSF51735">
    <property type="entry name" value="NAD(P)-binding Rossmann-fold domains"/>
    <property type="match status" value="1"/>
</dbReference>